<evidence type="ECO:0000259" key="2">
    <source>
        <dbReference type="Pfam" id="PF06724"/>
    </source>
</evidence>
<keyword evidence="4" id="KW-1185">Reference proteome</keyword>
<feature type="transmembrane region" description="Helical" evidence="1">
    <location>
        <begin position="233"/>
        <end position="257"/>
    </location>
</feature>
<feature type="transmembrane region" description="Helical" evidence="1">
    <location>
        <begin position="150"/>
        <end position="170"/>
    </location>
</feature>
<sequence length="280" mass="29683">MKIARAAQVDPTWIKPVARLGYAARGVVYLVIALFALSAAIRGGETEDTRGALEFMSSSAFGDVVVLVLIAGLAGYAIWRFIQAIFDPDHHGFDPKGLGVRAGLLASGFSYSVLTIFTFSLWRGADDGAGEGNGGAFAEFLSGLVGARPAAWLLAGVFLVVAGAHFVKAIRKRYRDHIKVPPRFDEWLDPVAITGLCARGLVFAVIAILFITRGVRGSGDGADTPGLGDALDFIIGLPMGWVLLAMMGAGLLAFSLYSVTQALWRRVNVEDASLRLGAGR</sequence>
<feature type="transmembrane region" description="Helical" evidence="1">
    <location>
        <begin position="20"/>
        <end position="41"/>
    </location>
</feature>
<accession>A0A5D4GNR8</accession>
<dbReference type="InterPro" id="IPR009597">
    <property type="entry name" value="DUF1206"/>
</dbReference>
<keyword evidence="1" id="KW-0472">Membrane</keyword>
<dbReference type="AlphaFoldDB" id="A0A5D4GNR8"/>
<feature type="domain" description="DUF1206" evidence="2">
    <location>
        <begin position="195"/>
        <end position="265"/>
    </location>
</feature>
<dbReference type="RefSeq" id="WP_148916365.1">
    <property type="nucleotide sequence ID" value="NZ_VSZS01000067.1"/>
</dbReference>
<evidence type="ECO:0000313" key="4">
    <source>
        <dbReference type="Proteomes" id="UP000323258"/>
    </source>
</evidence>
<proteinExistence type="predicted"/>
<keyword evidence="1" id="KW-0812">Transmembrane</keyword>
<feature type="domain" description="DUF1206" evidence="2">
    <location>
        <begin position="20"/>
        <end position="86"/>
    </location>
</feature>
<dbReference type="Pfam" id="PF06724">
    <property type="entry name" value="DUF1206"/>
    <property type="match status" value="2"/>
</dbReference>
<organism evidence="3 4">
    <name type="scientific">Neoaquamicrobium microcysteis</name>
    <dbReference type="NCBI Taxonomy" id="2682781"/>
    <lineage>
        <taxon>Bacteria</taxon>
        <taxon>Pseudomonadati</taxon>
        <taxon>Pseudomonadota</taxon>
        <taxon>Alphaproteobacteria</taxon>
        <taxon>Hyphomicrobiales</taxon>
        <taxon>Phyllobacteriaceae</taxon>
        <taxon>Neoaquamicrobium</taxon>
    </lineage>
</organism>
<comment type="caution">
    <text evidence="3">The sequence shown here is derived from an EMBL/GenBank/DDBJ whole genome shotgun (WGS) entry which is preliminary data.</text>
</comment>
<gene>
    <name evidence="3" type="ORF">FY036_19095</name>
</gene>
<name>A0A5D4GNR8_9HYPH</name>
<reference evidence="3 4" key="2">
    <citation type="submission" date="2019-09" db="EMBL/GenBank/DDBJ databases">
        <title>Mesorhizobium sp. MaA-C15 isolated from Microcystis aeruginosa.</title>
        <authorList>
            <person name="Jeong S.E."/>
            <person name="Jin H.M."/>
            <person name="Jeon C.O."/>
        </authorList>
    </citation>
    <scope>NUCLEOTIDE SEQUENCE [LARGE SCALE GENOMIC DNA]</scope>
    <source>
        <strain evidence="3 4">MaA-C15</strain>
    </source>
</reference>
<dbReference type="OrthoDB" id="5702018at2"/>
<dbReference type="EMBL" id="VSZS01000067">
    <property type="protein sequence ID" value="TYR30007.1"/>
    <property type="molecule type" value="Genomic_DNA"/>
</dbReference>
<evidence type="ECO:0000256" key="1">
    <source>
        <dbReference type="SAM" id="Phobius"/>
    </source>
</evidence>
<feature type="transmembrane region" description="Helical" evidence="1">
    <location>
        <begin position="102"/>
        <end position="122"/>
    </location>
</feature>
<reference evidence="3 4" key="1">
    <citation type="submission" date="2019-08" db="EMBL/GenBank/DDBJ databases">
        <authorList>
            <person name="Seo Y.L."/>
        </authorList>
    </citation>
    <scope>NUCLEOTIDE SEQUENCE [LARGE SCALE GENOMIC DNA]</scope>
    <source>
        <strain evidence="3 4">MaA-C15</strain>
    </source>
</reference>
<protein>
    <submittedName>
        <fullName evidence="3">DUF1206 domain-containing protein</fullName>
    </submittedName>
</protein>
<evidence type="ECO:0000313" key="3">
    <source>
        <dbReference type="EMBL" id="TYR30007.1"/>
    </source>
</evidence>
<feature type="transmembrane region" description="Helical" evidence="1">
    <location>
        <begin position="191"/>
        <end position="213"/>
    </location>
</feature>
<dbReference type="Proteomes" id="UP000323258">
    <property type="component" value="Unassembled WGS sequence"/>
</dbReference>
<keyword evidence="1" id="KW-1133">Transmembrane helix</keyword>
<feature type="transmembrane region" description="Helical" evidence="1">
    <location>
        <begin position="61"/>
        <end position="82"/>
    </location>
</feature>